<dbReference type="AlphaFoldDB" id="A0A916W1U0"/>
<feature type="transmembrane region" description="Helical" evidence="2">
    <location>
        <begin position="202"/>
        <end position="225"/>
    </location>
</feature>
<feature type="compositionally biased region" description="Polar residues" evidence="1">
    <location>
        <begin position="8"/>
        <end position="17"/>
    </location>
</feature>
<dbReference type="RefSeq" id="WP_188382710.1">
    <property type="nucleotide sequence ID" value="NZ_BMEY01000001.1"/>
</dbReference>
<accession>A0A916W1U0</accession>
<reference evidence="3" key="2">
    <citation type="submission" date="2020-09" db="EMBL/GenBank/DDBJ databases">
        <authorList>
            <person name="Sun Q."/>
            <person name="Zhou Y."/>
        </authorList>
    </citation>
    <scope>NUCLEOTIDE SEQUENCE</scope>
    <source>
        <strain evidence="3">CGMCC 1.12408</strain>
    </source>
</reference>
<feature type="transmembrane region" description="Helical" evidence="2">
    <location>
        <begin position="168"/>
        <end position="190"/>
    </location>
</feature>
<feature type="transmembrane region" description="Helical" evidence="2">
    <location>
        <begin position="113"/>
        <end position="134"/>
    </location>
</feature>
<evidence type="ECO:0000313" key="3">
    <source>
        <dbReference type="EMBL" id="GGA60698.1"/>
    </source>
</evidence>
<feature type="transmembrane region" description="Helical" evidence="2">
    <location>
        <begin position="231"/>
        <end position="252"/>
    </location>
</feature>
<feature type="compositionally biased region" description="Polar residues" evidence="1">
    <location>
        <begin position="29"/>
        <end position="51"/>
    </location>
</feature>
<keyword evidence="2" id="KW-0812">Transmembrane</keyword>
<keyword evidence="2" id="KW-1133">Transmembrane helix</keyword>
<evidence type="ECO:0000256" key="2">
    <source>
        <dbReference type="SAM" id="Phobius"/>
    </source>
</evidence>
<name>A0A916W1U0_9BACI</name>
<proteinExistence type="predicted"/>
<feature type="region of interest" description="Disordered" evidence="1">
    <location>
        <begin position="1"/>
        <end position="51"/>
    </location>
</feature>
<feature type="compositionally biased region" description="Basic and acidic residues" evidence="1">
    <location>
        <begin position="19"/>
        <end position="28"/>
    </location>
</feature>
<evidence type="ECO:0000313" key="4">
    <source>
        <dbReference type="Proteomes" id="UP000613512"/>
    </source>
</evidence>
<sequence length="300" mass="33194">MIEPEPTPIQSTNSQPIQHEGDRVHVESTESQPQLTQSYQQVSTNNPTKQGTTLQEYKTSFTQLIKNPTNAFTLGEKDFSGGLISIGLYIVTFGIAFYLIAKSFLEMIVDTALSAFTGSPGMSEFMEILAYAIIYPEQFANLFSNEDLLYGFLDGGTLDVKVEFFDTFLRGAFISIIFLAVGLGSMIVMSKIAKSTLDFKTLITRFSGLVVPFVLLNGLALIISLLGSSSFALILLMMSLFFITVIIPVILTFVNTENITVQRVYISLASGVVAIVISYFIVNNYLDNYLKAFEEIMNML</sequence>
<feature type="transmembrane region" description="Helical" evidence="2">
    <location>
        <begin position="79"/>
        <end position="101"/>
    </location>
</feature>
<dbReference type="Proteomes" id="UP000613512">
    <property type="component" value="Unassembled WGS sequence"/>
</dbReference>
<comment type="caution">
    <text evidence="3">The sequence shown here is derived from an EMBL/GenBank/DDBJ whole genome shotgun (WGS) entry which is preliminary data.</text>
</comment>
<evidence type="ECO:0000256" key="1">
    <source>
        <dbReference type="SAM" id="MobiDB-lite"/>
    </source>
</evidence>
<feature type="transmembrane region" description="Helical" evidence="2">
    <location>
        <begin position="264"/>
        <end position="282"/>
    </location>
</feature>
<keyword evidence="2" id="KW-0472">Membrane</keyword>
<reference evidence="3" key="1">
    <citation type="journal article" date="2014" name="Int. J. Syst. Evol. Microbiol.">
        <title>Complete genome sequence of Corynebacterium casei LMG S-19264T (=DSM 44701T), isolated from a smear-ripened cheese.</title>
        <authorList>
            <consortium name="US DOE Joint Genome Institute (JGI-PGF)"/>
            <person name="Walter F."/>
            <person name="Albersmeier A."/>
            <person name="Kalinowski J."/>
            <person name="Ruckert C."/>
        </authorList>
    </citation>
    <scope>NUCLEOTIDE SEQUENCE</scope>
    <source>
        <strain evidence="3">CGMCC 1.12408</strain>
    </source>
</reference>
<dbReference type="EMBL" id="BMEY01000001">
    <property type="protein sequence ID" value="GGA60698.1"/>
    <property type="molecule type" value="Genomic_DNA"/>
</dbReference>
<gene>
    <name evidence="3" type="ORF">GCM10008025_00920</name>
</gene>
<organism evidence="3 4">
    <name type="scientific">Ornithinibacillus halotolerans</name>
    <dbReference type="NCBI Taxonomy" id="1274357"/>
    <lineage>
        <taxon>Bacteria</taxon>
        <taxon>Bacillati</taxon>
        <taxon>Bacillota</taxon>
        <taxon>Bacilli</taxon>
        <taxon>Bacillales</taxon>
        <taxon>Bacillaceae</taxon>
        <taxon>Ornithinibacillus</taxon>
    </lineage>
</organism>
<keyword evidence="4" id="KW-1185">Reference proteome</keyword>
<protein>
    <submittedName>
        <fullName evidence="3">Uncharacterized protein</fullName>
    </submittedName>
</protein>